<sequence>MSESDLLCDLLQAWRDDIDSVPFPQFAAPRIPPQASRVDIDTRYRLEPAHPHVTNTTHWYEGRL</sequence>
<dbReference type="EMBL" id="FOEF01000006">
    <property type="protein sequence ID" value="SEP32717.1"/>
    <property type="molecule type" value="Genomic_DNA"/>
</dbReference>
<dbReference type="Proteomes" id="UP000198582">
    <property type="component" value="Unassembled WGS sequence"/>
</dbReference>
<gene>
    <name evidence="1" type="ORF">SAMN04489732_10662</name>
</gene>
<evidence type="ECO:0000313" key="1">
    <source>
        <dbReference type="EMBL" id="SEP32717.1"/>
    </source>
</evidence>
<dbReference type="OrthoDB" id="3629665at2"/>
<accession>A0A1H8WZ82</accession>
<organism evidence="1 2">
    <name type="scientific">Amycolatopsis saalfeldensis</name>
    <dbReference type="NCBI Taxonomy" id="394193"/>
    <lineage>
        <taxon>Bacteria</taxon>
        <taxon>Bacillati</taxon>
        <taxon>Actinomycetota</taxon>
        <taxon>Actinomycetes</taxon>
        <taxon>Pseudonocardiales</taxon>
        <taxon>Pseudonocardiaceae</taxon>
        <taxon>Amycolatopsis</taxon>
    </lineage>
</organism>
<name>A0A1H8WZ82_9PSEU</name>
<dbReference type="STRING" id="394193.SAMN04489732_10662"/>
<evidence type="ECO:0000313" key="2">
    <source>
        <dbReference type="Proteomes" id="UP000198582"/>
    </source>
</evidence>
<proteinExistence type="predicted"/>
<keyword evidence="2" id="KW-1185">Reference proteome</keyword>
<dbReference type="AlphaFoldDB" id="A0A1H8WZ82"/>
<protein>
    <submittedName>
        <fullName evidence="1">Uncharacterized protein</fullName>
    </submittedName>
</protein>
<dbReference type="RefSeq" id="WP_091617596.1">
    <property type="nucleotide sequence ID" value="NZ_FOEF01000006.1"/>
</dbReference>
<reference evidence="2" key="1">
    <citation type="submission" date="2016-10" db="EMBL/GenBank/DDBJ databases">
        <authorList>
            <person name="Varghese N."/>
            <person name="Submissions S."/>
        </authorList>
    </citation>
    <scope>NUCLEOTIDE SEQUENCE [LARGE SCALE GENOMIC DNA]</scope>
    <source>
        <strain evidence="2">DSM 44993</strain>
    </source>
</reference>